<dbReference type="Proteomes" id="UP001596620">
    <property type="component" value="Unassembled WGS sequence"/>
</dbReference>
<reference evidence="6" key="1">
    <citation type="journal article" date="2019" name="Int. J. Syst. Evol. Microbiol.">
        <title>The Global Catalogue of Microorganisms (GCM) 10K type strain sequencing project: providing services to taxonomists for standard genome sequencing and annotation.</title>
        <authorList>
            <consortium name="The Broad Institute Genomics Platform"/>
            <consortium name="The Broad Institute Genome Sequencing Center for Infectious Disease"/>
            <person name="Wu L."/>
            <person name="Ma J."/>
        </authorList>
    </citation>
    <scope>NUCLEOTIDE SEQUENCE [LARGE SCALE GENOMIC DNA]</scope>
    <source>
        <strain evidence="6">JCM 30234</strain>
    </source>
</reference>
<dbReference type="EMBL" id="JBHTGR010000017">
    <property type="protein sequence ID" value="MFC7747244.1"/>
    <property type="molecule type" value="Genomic_DNA"/>
</dbReference>
<evidence type="ECO:0000256" key="1">
    <source>
        <dbReference type="ARBA" id="ARBA00006432"/>
    </source>
</evidence>
<dbReference type="InterPro" id="IPR045851">
    <property type="entry name" value="AMP-bd_C_sf"/>
</dbReference>
<dbReference type="InterPro" id="IPR042099">
    <property type="entry name" value="ANL_N_sf"/>
</dbReference>
<organism evidence="5 6">
    <name type="scientific">Lentibacillus kimchii</name>
    <dbReference type="NCBI Taxonomy" id="1542911"/>
    <lineage>
        <taxon>Bacteria</taxon>
        <taxon>Bacillati</taxon>
        <taxon>Bacillota</taxon>
        <taxon>Bacilli</taxon>
        <taxon>Bacillales</taxon>
        <taxon>Bacillaceae</taxon>
        <taxon>Lentibacillus</taxon>
    </lineage>
</organism>
<dbReference type="Pfam" id="PF00501">
    <property type="entry name" value="AMP-binding"/>
    <property type="match status" value="1"/>
</dbReference>
<dbReference type="PANTHER" id="PTHR43201:SF5">
    <property type="entry name" value="MEDIUM-CHAIN ACYL-COA LIGASE ACSF2, MITOCHONDRIAL"/>
    <property type="match status" value="1"/>
</dbReference>
<name>A0ABW2UTP7_9BACI</name>
<evidence type="ECO:0000313" key="6">
    <source>
        <dbReference type="Proteomes" id="UP001596620"/>
    </source>
</evidence>
<feature type="domain" description="AMP-binding enzyme C-terminal" evidence="4">
    <location>
        <begin position="452"/>
        <end position="527"/>
    </location>
</feature>
<dbReference type="Gene3D" id="3.30.300.30">
    <property type="match status" value="1"/>
</dbReference>
<sequence>MPFETLITSEQIKEMEQNGLWRMETVLDHLNQCVDACPDSEAVFDGYTRLTYHELAEEVQYCAAGLAELGVEKDTVISLQLPNWVEFIIFHYAATFLGAVTNPLVPIYREQEIRYMADLAETEVYIAPKQFRNFDYEEMIHQLKPDLPALKSVIIVGEPDYDTSLSYDTWMKDNRQSGQNAEEVDADPNDVSEIIFTSGTTGEPKGVLHTHNTLTCATQGMIDHLGLTDSDVVHMASTFAHQTGFLYGSRMPVQCGAKGVYQDVWNAEEFVEMIEQEQITVTFGATPFLHDLLNASNLEDRDISSLRIFVCAGAPIPKPLLEEALEKLPNCKVLGAWGQTEDAIVTVSSLDDPADVIISSDGIPISEGTEIRVTDDQGTELPYGTEGNLEVRGSFVFAGYAKRLAKTQEEFNQDWFITGDLAIMDESGHMSISGRSKDLIIRGGENIPVAYVEDVLYKHPSIASASVVAVPDPRMQERACACVIPNDETSLTMDELQTFLHEQGLAKQYWPEYLQVYEDLPRTPSGKIQKFKLREEVKQNVT</sequence>
<dbReference type="InterPro" id="IPR000873">
    <property type="entry name" value="AMP-dep_synth/lig_dom"/>
</dbReference>
<comment type="similarity">
    <text evidence="1">Belongs to the ATP-dependent AMP-binding enzyme family.</text>
</comment>
<dbReference type="RefSeq" id="WP_382358763.1">
    <property type="nucleotide sequence ID" value="NZ_JBHTGR010000017.1"/>
</dbReference>
<proteinExistence type="inferred from homology"/>
<dbReference type="PROSITE" id="PS00455">
    <property type="entry name" value="AMP_BINDING"/>
    <property type="match status" value="1"/>
</dbReference>
<dbReference type="Gene3D" id="3.40.50.12780">
    <property type="entry name" value="N-terminal domain of ligase-like"/>
    <property type="match status" value="1"/>
</dbReference>
<evidence type="ECO:0000256" key="2">
    <source>
        <dbReference type="ARBA" id="ARBA00022598"/>
    </source>
</evidence>
<dbReference type="PANTHER" id="PTHR43201">
    <property type="entry name" value="ACYL-COA SYNTHETASE"/>
    <property type="match status" value="1"/>
</dbReference>
<comment type="caution">
    <text evidence="5">The sequence shown here is derived from an EMBL/GenBank/DDBJ whole genome shotgun (WGS) entry which is preliminary data.</text>
</comment>
<dbReference type="InterPro" id="IPR020845">
    <property type="entry name" value="AMP-binding_CS"/>
</dbReference>
<evidence type="ECO:0000313" key="5">
    <source>
        <dbReference type="EMBL" id="MFC7747244.1"/>
    </source>
</evidence>
<protein>
    <submittedName>
        <fullName evidence="5">AMP-binding protein</fullName>
    </submittedName>
</protein>
<gene>
    <name evidence="5" type="ORF">ACFQU8_08335</name>
</gene>
<keyword evidence="6" id="KW-1185">Reference proteome</keyword>
<feature type="domain" description="AMP-dependent synthetase/ligase" evidence="3">
    <location>
        <begin position="34"/>
        <end position="400"/>
    </location>
</feature>
<accession>A0ABW2UTP7</accession>
<dbReference type="Pfam" id="PF13193">
    <property type="entry name" value="AMP-binding_C"/>
    <property type="match status" value="1"/>
</dbReference>
<dbReference type="InterPro" id="IPR025110">
    <property type="entry name" value="AMP-bd_C"/>
</dbReference>
<dbReference type="SUPFAM" id="SSF56801">
    <property type="entry name" value="Acetyl-CoA synthetase-like"/>
    <property type="match status" value="1"/>
</dbReference>
<evidence type="ECO:0000259" key="4">
    <source>
        <dbReference type="Pfam" id="PF13193"/>
    </source>
</evidence>
<keyword evidence="2" id="KW-0436">Ligase</keyword>
<evidence type="ECO:0000259" key="3">
    <source>
        <dbReference type="Pfam" id="PF00501"/>
    </source>
</evidence>